<keyword evidence="10 17" id="KW-1133">Transmembrane helix</keyword>
<evidence type="ECO:0000256" key="8">
    <source>
        <dbReference type="ARBA" id="ARBA00022787"/>
    </source>
</evidence>
<accession>A0AAG5DIY2</accession>
<evidence type="ECO:0000256" key="11">
    <source>
        <dbReference type="ARBA" id="ARBA00022990"/>
    </source>
</evidence>
<dbReference type="GO" id="GO:0005789">
    <property type="term" value="C:endoplasmic reticulum membrane"/>
    <property type="evidence" value="ECO:0007669"/>
    <property type="project" value="UniProtKB-SubCell"/>
</dbReference>
<comment type="catalytic activity">
    <reaction evidence="16">
        <text>RX + glutathione = an S-substituted glutathione + a halide anion + H(+)</text>
        <dbReference type="Rhea" id="RHEA:16437"/>
        <dbReference type="ChEBI" id="CHEBI:15378"/>
        <dbReference type="ChEBI" id="CHEBI:16042"/>
        <dbReference type="ChEBI" id="CHEBI:17792"/>
        <dbReference type="ChEBI" id="CHEBI:57925"/>
        <dbReference type="ChEBI" id="CHEBI:90779"/>
        <dbReference type="EC" id="2.5.1.18"/>
    </reaction>
    <physiologicalReaction direction="left-to-right" evidence="16">
        <dbReference type="Rhea" id="RHEA:16438"/>
    </physiologicalReaction>
</comment>
<evidence type="ECO:0000256" key="13">
    <source>
        <dbReference type="ARBA" id="ARBA00023136"/>
    </source>
</evidence>
<dbReference type="PANTHER" id="PTHR10689:SF6">
    <property type="entry name" value="MICROSOMAL GLUTATHIONE S-TRANSFERASE 1"/>
    <property type="match status" value="1"/>
</dbReference>
<evidence type="ECO:0000256" key="17">
    <source>
        <dbReference type="SAM" id="Phobius"/>
    </source>
</evidence>
<evidence type="ECO:0000256" key="9">
    <source>
        <dbReference type="ARBA" id="ARBA00022824"/>
    </source>
</evidence>
<dbReference type="GO" id="GO:0004364">
    <property type="term" value="F:glutathione transferase activity"/>
    <property type="evidence" value="ECO:0007669"/>
    <property type="project" value="UniProtKB-EC"/>
</dbReference>
<keyword evidence="7 17" id="KW-0812">Transmembrane</keyword>
<evidence type="ECO:0000256" key="15">
    <source>
        <dbReference type="ARBA" id="ARBA00039397"/>
    </source>
</evidence>
<evidence type="ECO:0000256" key="6">
    <source>
        <dbReference type="ARBA" id="ARBA00022679"/>
    </source>
</evidence>
<sequence length="192" mass="21503">MWRRLQAFRSVSACQSSTVAMYVLRCVVSLTSRPFLVVVLQSVLCALWALPLVSGSKTFKRNGTTPGLEQAAMTGGERFRKKVFANEEDLASAKKKDAVPKFDDPDVERVRRAHRNDLENILPFFTMGLLYMLTNPEPFIAINLFRAVAAARILHTIVYAVVVLPQPARGLSWAVAYVATFYMAVKTIVFFL</sequence>
<evidence type="ECO:0000313" key="19">
    <source>
        <dbReference type="Proteomes" id="UP000075880"/>
    </source>
</evidence>
<dbReference type="FunFam" id="1.20.120.550:FF:000002">
    <property type="entry name" value="Microsomal glutathione S-transferase 1"/>
    <property type="match status" value="1"/>
</dbReference>
<dbReference type="SUPFAM" id="SSF161084">
    <property type="entry name" value="MAPEG domain-like"/>
    <property type="match status" value="1"/>
</dbReference>
<keyword evidence="11" id="KW-0007">Acetylation</keyword>
<comment type="subunit">
    <text evidence="14">Homotrimer; The trimer binds only one molecule of glutathione.</text>
</comment>
<comment type="similarity">
    <text evidence="4">Belongs to the MAPEG family.</text>
</comment>
<evidence type="ECO:0000256" key="2">
    <source>
        <dbReference type="ARBA" id="ARBA00004294"/>
    </source>
</evidence>
<proteinExistence type="inferred from homology"/>
<feature type="transmembrane region" description="Helical" evidence="17">
    <location>
        <begin position="35"/>
        <end position="53"/>
    </location>
</feature>
<keyword evidence="13 17" id="KW-0472">Membrane</keyword>
<dbReference type="InterPro" id="IPR023352">
    <property type="entry name" value="MAPEG-like_dom_sf"/>
</dbReference>
<dbReference type="EnsemblMetazoa" id="ENSAATROPT012366">
    <property type="protein sequence ID" value="ENSAATROPP011222"/>
    <property type="gene ID" value="ENSAATROPG010057"/>
</dbReference>
<organism evidence="18 19">
    <name type="scientific">Anopheles atroparvus</name>
    <name type="common">European mosquito</name>
    <dbReference type="NCBI Taxonomy" id="41427"/>
    <lineage>
        <taxon>Eukaryota</taxon>
        <taxon>Metazoa</taxon>
        <taxon>Ecdysozoa</taxon>
        <taxon>Arthropoda</taxon>
        <taxon>Hexapoda</taxon>
        <taxon>Insecta</taxon>
        <taxon>Pterygota</taxon>
        <taxon>Neoptera</taxon>
        <taxon>Endopterygota</taxon>
        <taxon>Diptera</taxon>
        <taxon>Nematocera</taxon>
        <taxon>Culicoidea</taxon>
        <taxon>Culicidae</taxon>
        <taxon>Anophelinae</taxon>
        <taxon>Anopheles</taxon>
    </lineage>
</organism>
<dbReference type="EC" id="2.5.1.18" evidence="5"/>
<evidence type="ECO:0000256" key="16">
    <source>
        <dbReference type="ARBA" id="ARBA00049385"/>
    </source>
</evidence>
<keyword evidence="12" id="KW-0496">Mitochondrion</keyword>
<dbReference type="AlphaFoldDB" id="A0AAG5DIY2"/>
<comment type="subcellular location">
    <subcellularLocation>
        <location evidence="3">Endoplasmic reticulum membrane</location>
        <topology evidence="3">Multi-pass membrane protein</topology>
    </subcellularLocation>
    <subcellularLocation>
        <location evidence="2">Mitochondrion outer membrane</location>
    </subcellularLocation>
</comment>
<name>A0AAG5DIY2_ANOAO</name>
<dbReference type="Proteomes" id="UP000075880">
    <property type="component" value="Unassembled WGS sequence"/>
</dbReference>
<evidence type="ECO:0000256" key="14">
    <source>
        <dbReference type="ARBA" id="ARBA00038540"/>
    </source>
</evidence>
<evidence type="ECO:0000256" key="1">
    <source>
        <dbReference type="ARBA" id="ARBA00003701"/>
    </source>
</evidence>
<keyword evidence="19" id="KW-1185">Reference proteome</keyword>
<dbReference type="GO" id="GO:0005741">
    <property type="term" value="C:mitochondrial outer membrane"/>
    <property type="evidence" value="ECO:0007669"/>
    <property type="project" value="UniProtKB-SubCell"/>
</dbReference>
<keyword evidence="6" id="KW-0808">Transferase</keyword>
<dbReference type="InterPro" id="IPR001129">
    <property type="entry name" value="Membr-assoc_MAPEG"/>
</dbReference>
<comment type="function">
    <text evidence="1">Conjugation of reduced glutathione to a wide number of exogenous and endogenous hydrophobic electrophiles.</text>
</comment>
<dbReference type="Pfam" id="PF01124">
    <property type="entry name" value="MAPEG"/>
    <property type="match status" value="1"/>
</dbReference>
<evidence type="ECO:0000256" key="4">
    <source>
        <dbReference type="ARBA" id="ARBA00010459"/>
    </source>
</evidence>
<reference evidence="18" key="1">
    <citation type="submission" date="2024-04" db="UniProtKB">
        <authorList>
            <consortium name="EnsemblMetazoa"/>
        </authorList>
    </citation>
    <scope>IDENTIFICATION</scope>
    <source>
        <strain evidence="18">EBRO</strain>
    </source>
</reference>
<keyword evidence="9" id="KW-0256">Endoplasmic reticulum</keyword>
<evidence type="ECO:0000313" key="18">
    <source>
        <dbReference type="EnsemblMetazoa" id="ENSAATROPP011222"/>
    </source>
</evidence>
<evidence type="ECO:0000256" key="12">
    <source>
        <dbReference type="ARBA" id="ARBA00023128"/>
    </source>
</evidence>
<evidence type="ECO:0000256" key="10">
    <source>
        <dbReference type="ARBA" id="ARBA00022989"/>
    </source>
</evidence>
<evidence type="ECO:0000256" key="7">
    <source>
        <dbReference type="ARBA" id="ARBA00022692"/>
    </source>
</evidence>
<evidence type="ECO:0000256" key="3">
    <source>
        <dbReference type="ARBA" id="ARBA00004477"/>
    </source>
</evidence>
<keyword evidence="8" id="KW-1000">Mitochondrion outer membrane</keyword>
<dbReference type="Gene3D" id="1.20.120.550">
    <property type="entry name" value="Membrane associated eicosanoid/glutathione metabolism-like domain"/>
    <property type="match status" value="1"/>
</dbReference>
<evidence type="ECO:0000256" key="5">
    <source>
        <dbReference type="ARBA" id="ARBA00012452"/>
    </source>
</evidence>
<feature type="transmembrane region" description="Helical" evidence="17">
    <location>
        <begin position="171"/>
        <end position="191"/>
    </location>
</feature>
<feature type="transmembrane region" description="Helical" evidence="17">
    <location>
        <begin position="140"/>
        <end position="164"/>
    </location>
</feature>
<dbReference type="PANTHER" id="PTHR10689">
    <property type="entry name" value="MICROSOMAL GLUTATHIONE S-TRANSFERASE 1"/>
    <property type="match status" value="1"/>
</dbReference>
<dbReference type="InterPro" id="IPR040162">
    <property type="entry name" value="MGST1-like"/>
</dbReference>
<protein>
    <recommendedName>
        <fullName evidence="15">Microsomal glutathione S-transferase 1</fullName>
        <ecNumber evidence="5">2.5.1.18</ecNumber>
    </recommendedName>
</protein>